<keyword evidence="3" id="KW-1185">Reference proteome</keyword>
<keyword evidence="1" id="KW-0732">Signal</keyword>
<comment type="caution">
    <text evidence="2">The sequence shown here is derived from an EMBL/GenBank/DDBJ whole genome shotgun (WGS) entry which is preliminary data.</text>
</comment>
<name>A0A8H6HDW9_9AGAR</name>
<protein>
    <submittedName>
        <fullName evidence="2">Uncharacterized protein</fullName>
    </submittedName>
</protein>
<feature type="signal peptide" evidence="1">
    <location>
        <begin position="1"/>
        <end position="24"/>
    </location>
</feature>
<sequence length="206" mass="22773">MRATLFPLLTVLLSATAFFGSAFGHKDFAELESRHVPSSYLGSRDLSFSHEEFDARDGFNSEYEGVQARGEALDVPFQLSLRDFLEEAIVVYRREEEKPFTLTIVVEPKGKKPIEVKVPNVGAATILRTLLPHVAPALGLSPNAEDLDRRIVLVQDVGYTYTNPSLGRSLGECRISARTNRIFAKLAETYSRESSPSGSKAPGNRK</sequence>
<dbReference type="AlphaFoldDB" id="A0A8H6HDW9"/>
<dbReference type="Proteomes" id="UP000521943">
    <property type="component" value="Unassembled WGS sequence"/>
</dbReference>
<feature type="chain" id="PRO_5034112813" evidence="1">
    <location>
        <begin position="25"/>
        <end position="206"/>
    </location>
</feature>
<organism evidence="2 3">
    <name type="scientific">Ephemerocybe angulata</name>
    <dbReference type="NCBI Taxonomy" id="980116"/>
    <lineage>
        <taxon>Eukaryota</taxon>
        <taxon>Fungi</taxon>
        <taxon>Dikarya</taxon>
        <taxon>Basidiomycota</taxon>
        <taxon>Agaricomycotina</taxon>
        <taxon>Agaricomycetes</taxon>
        <taxon>Agaricomycetidae</taxon>
        <taxon>Agaricales</taxon>
        <taxon>Agaricineae</taxon>
        <taxon>Psathyrellaceae</taxon>
        <taxon>Ephemerocybe</taxon>
    </lineage>
</organism>
<reference evidence="2 3" key="1">
    <citation type="submission" date="2020-07" db="EMBL/GenBank/DDBJ databases">
        <title>Comparative genomics of pyrophilous fungi reveals a link between fire events and developmental genes.</title>
        <authorList>
            <consortium name="DOE Joint Genome Institute"/>
            <person name="Steindorff A.S."/>
            <person name="Carver A."/>
            <person name="Calhoun S."/>
            <person name="Stillman K."/>
            <person name="Liu H."/>
            <person name="Lipzen A."/>
            <person name="Pangilinan J."/>
            <person name="Labutti K."/>
            <person name="Bruns T.D."/>
            <person name="Grigoriev I.V."/>
        </authorList>
    </citation>
    <scope>NUCLEOTIDE SEQUENCE [LARGE SCALE GENOMIC DNA]</scope>
    <source>
        <strain evidence="2 3">CBS 144469</strain>
    </source>
</reference>
<gene>
    <name evidence="2" type="ORF">DFP72DRAFT_1176435</name>
</gene>
<evidence type="ECO:0000256" key="1">
    <source>
        <dbReference type="SAM" id="SignalP"/>
    </source>
</evidence>
<evidence type="ECO:0000313" key="2">
    <source>
        <dbReference type="EMBL" id="KAF6745183.1"/>
    </source>
</evidence>
<evidence type="ECO:0000313" key="3">
    <source>
        <dbReference type="Proteomes" id="UP000521943"/>
    </source>
</evidence>
<dbReference type="EMBL" id="JACGCI010000109">
    <property type="protein sequence ID" value="KAF6745183.1"/>
    <property type="molecule type" value="Genomic_DNA"/>
</dbReference>
<accession>A0A8H6HDW9</accession>
<proteinExistence type="predicted"/>